<keyword evidence="3 6" id="KW-0812">Transmembrane</keyword>
<dbReference type="InterPro" id="IPR020846">
    <property type="entry name" value="MFS_dom"/>
</dbReference>
<evidence type="ECO:0000256" key="4">
    <source>
        <dbReference type="ARBA" id="ARBA00022989"/>
    </source>
</evidence>
<feature type="non-terminal residue" evidence="8">
    <location>
        <position position="1"/>
    </location>
</feature>
<dbReference type="Pfam" id="PF07690">
    <property type="entry name" value="MFS_1"/>
    <property type="match status" value="1"/>
</dbReference>
<keyword evidence="9" id="KW-1185">Reference proteome</keyword>
<feature type="transmembrane region" description="Helical" evidence="6">
    <location>
        <begin position="171"/>
        <end position="193"/>
    </location>
</feature>
<feature type="transmembrane region" description="Helical" evidence="6">
    <location>
        <begin position="205"/>
        <end position="224"/>
    </location>
</feature>
<evidence type="ECO:0000256" key="3">
    <source>
        <dbReference type="ARBA" id="ARBA00022692"/>
    </source>
</evidence>
<feature type="transmembrane region" description="Helical" evidence="6">
    <location>
        <begin position="95"/>
        <end position="118"/>
    </location>
</feature>
<evidence type="ECO:0000313" key="9">
    <source>
        <dbReference type="Proteomes" id="UP001519887"/>
    </source>
</evidence>
<feature type="transmembrane region" description="Helical" evidence="6">
    <location>
        <begin position="40"/>
        <end position="59"/>
    </location>
</feature>
<feature type="transmembrane region" description="Helical" evidence="6">
    <location>
        <begin position="236"/>
        <end position="259"/>
    </location>
</feature>
<evidence type="ECO:0000256" key="2">
    <source>
        <dbReference type="ARBA" id="ARBA00022448"/>
    </source>
</evidence>
<protein>
    <submittedName>
        <fullName evidence="8">MFS transporter</fullName>
    </submittedName>
</protein>
<evidence type="ECO:0000313" key="8">
    <source>
        <dbReference type="EMBL" id="MBW7460578.1"/>
    </source>
</evidence>
<comment type="caution">
    <text evidence="8">The sequence shown here is derived from an EMBL/GenBank/DDBJ whole genome shotgun (WGS) entry which is preliminary data.</text>
</comment>
<evidence type="ECO:0000256" key="5">
    <source>
        <dbReference type="ARBA" id="ARBA00023136"/>
    </source>
</evidence>
<gene>
    <name evidence="8" type="ORF">K0U00_41595</name>
</gene>
<dbReference type="InterPro" id="IPR011701">
    <property type="entry name" value="MFS"/>
</dbReference>
<feature type="transmembrane region" description="Helical" evidence="6">
    <location>
        <begin position="271"/>
        <end position="292"/>
    </location>
</feature>
<keyword evidence="5 6" id="KW-0472">Membrane</keyword>
<proteinExistence type="predicted"/>
<evidence type="ECO:0000259" key="7">
    <source>
        <dbReference type="PROSITE" id="PS50850"/>
    </source>
</evidence>
<name>A0ABS7CI61_9BACL</name>
<dbReference type="Gene3D" id="1.20.1250.20">
    <property type="entry name" value="MFS general substrate transporter like domains"/>
    <property type="match status" value="2"/>
</dbReference>
<reference evidence="8 9" key="1">
    <citation type="submission" date="2021-07" db="EMBL/GenBank/DDBJ databases">
        <title>Paenibacillus radiodurans sp. nov., isolated from the southeastern edge of Tengger Desert.</title>
        <authorList>
            <person name="Zhang G."/>
        </authorList>
    </citation>
    <scope>NUCLEOTIDE SEQUENCE [LARGE SCALE GENOMIC DNA]</scope>
    <source>
        <strain evidence="8 9">CCM 7311</strain>
    </source>
</reference>
<sequence>KRASVFGLYGASQGIAASSGQLIGGLLLYWNPWDLDWRMVFFFSVPLGLIILSMIPFIQESKEPVKTRLDLSGAVLIAAGLLMLVYPLVQGQKEGWPALLIISLIMSVPVLAVFAWFEKRLLKHGRVPFMNVQLFRHKMFTVGMLIVFILLCSQAAFFLVTAYLLQVGLGFSALKAGSVILPMGLGYFAASLMSSRISARIGPHVLTIGSALTVLGFLTLALSVHATGIGFNGYKWIPALAVLGIGQGFVAAPITNIVLSKIRPGDIGSASGILTTGMQVAFAIGIGLIGIVW</sequence>
<dbReference type="PROSITE" id="PS50850">
    <property type="entry name" value="MFS"/>
    <property type="match status" value="1"/>
</dbReference>
<dbReference type="InterPro" id="IPR036259">
    <property type="entry name" value="MFS_trans_sf"/>
</dbReference>
<evidence type="ECO:0000256" key="6">
    <source>
        <dbReference type="SAM" id="Phobius"/>
    </source>
</evidence>
<dbReference type="EMBL" id="JAHZIK010002317">
    <property type="protein sequence ID" value="MBW7460578.1"/>
    <property type="molecule type" value="Genomic_DNA"/>
</dbReference>
<dbReference type="PANTHER" id="PTHR42718:SF39">
    <property type="entry name" value="ACTINORHODIN TRANSPORTER-RELATED"/>
    <property type="match status" value="1"/>
</dbReference>
<feature type="transmembrane region" description="Helical" evidence="6">
    <location>
        <begin position="139"/>
        <end position="165"/>
    </location>
</feature>
<feature type="non-terminal residue" evidence="8">
    <location>
        <position position="293"/>
    </location>
</feature>
<comment type="subcellular location">
    <subcellularLocation>
        <location evidence="1">Cell membrane</location>
        <topology evidence="1">Multi-pass membrane protein</topology>
    </subcellularLocation>
</comment>
<evidence type="ECO:0000256" key="1">
    <source>
        <dbReference type="ARBA" id="ARBA00004651"/>
    </source>
</evidence>
<keyword evidence="2" id="KW-0813">Transport</keyword>
<feature type="transmembrane region" description="Helical" evidence="6">
    <location>
        <begin position="71"/>
        <end position="89"/>
    </location>
</feature>
<accession>A0ABS7CI61</accession>
<dbReference type="Proteomes" id="UP001519887">
    <property type="component" value="Unassembled WGS sequence"/>
</dbReference>
<dbReference type="PANTHER" id="PTHR42718">
    <property type="entry name" value="MAJOR FACILITATOR SUPERFAMILY MULTIDRUG TRANSPORTER MFSC"/>
    <property type="match status" value="1"/>
</dbReference>
<organism evidence="8 9">
    <name type="scientific">Paenibacillus sepulcri</name>
    <dbReference type="NCBI Taxonomy" id="359917"/>
    <lineage>
        <taxon>Bacteria</taxon>
        <taxon>Bacillati</taxon>
        <taxon>Bacillota</taxon>
        <taxon>Bacilli</taxon>
        <taxon>Bacillales</taxon>
        <taxon>Paenibacillaceae</taxon>
        <taxon>Paenibacillus</taxon>
    </lineage>
</organism>
<keyword evidence="4 6" id="KW-1133">Transmembrane helix</keyword>
<dbReference type="SUPFAM" id="SSF103473">
    <property type="entry name" value="MFS general substrate transporter"/>
    <property type="match status" value="1"/>
</dbReference>
<feature type="domain" description="Major facilitator superfamily (MFS) profile" evidence="7">
    <location>
        <begin position="1"/>
        <end position="293"/>
    </location>
</feature>